<keyword evidence="2" id="KW-0812">Transmembrane</keyword>
<dbReference type="RefSeq" id="WP_354640944.1">
    <property type="nucleotide sequence ID" value="NZ_CP159872.1"/>
</dbReference>
<keyword evidence="2" id="KW-1133">Transmembrane helix</keyword>
<feature type="transmembrane region" description="Helical" evidence="2">
    <location>
        <begin position="204"/>
        <end position="235"/>
    </location>
</feature>
<accession>A0AAU8JW04</accession>
<dbReference type="KEGG" id="kcm:ABWK59_14195"/>
<name>A0AAU8JW04_9ACTN</name>
<feature type="compositionally biased region" description="Basic and acidic residues" evidence="1">
    <location>
        <begin position="15"/>
        <end position="33"/>
    </location>
</feature>
<evidence type="ECO:0000313" key="3">
    <source>
        <dbReference type="EMBL" id="XCM79983.1"/>
    </source>
</evidence>
<feature type="transmembrane region" description="Helical" evidence="2">
    <location>
        <begin position="110"/>
        <end position="133"/>
    </location>
</feature>
<proteinExistence type="predicted"/>
<organism evidence="3">
    <name type="scientific">Kitasatospora camelliae</name>
    <dbReference type="NCBI Taxonomy" id="3156397"/>
    <lineage>
        <taxon>Bacteria</taxon>
        <taxon>Bacillati</taxon>
        <taxon>Actinomycetota</taxon>
        <taxon>Actinomycetes</taxon>
        <taxon>Kitasatosporales</taxon>
        <taxon>Streptomycetaceae</taxon>
        <taxon>Kitasatospora</taxon>
    </lineage>
</organism>
<feature type="transmembrane region" description="Helical" evidence="2">
    <location>
        <begin position="465"/>
        <end position="484"/>
    </location>
</feature>
<reference evidence="3" key="1">
    <citation type="submission" date="2024-06" db="EMBL/GenBank/DDBJ databases">
        <title>The genome sequences of Kitasatospora sp. strain HUAS MG31.</title>
        <authorList>
            <person name="Mo P."/>
        </authorList>
    </citation>
    <scope>NUCLEOTIDE SEQUENCE</scope>
    <source>
        <strain evidence="3">HUAS MG31</strain>
    </source>
</reference>
<feature type="transmembrane region" description="Helical" evidence="2">
    <location>
        <begin position="45"/>
        <end position="65"/>
    </location>
</feature>
<feature type="transmembrane region" description="Helical" evidence="2">
    <location>
        <begin position="241"/>
        <end position="258"/>
    </location>
</feature>
<keyword evidence="2" id="KW-0472">Membrane</keyword>
<dbReference type="EMBL" id="CP159872">
    <property type="protein sequence ID" value="XCM79983.1"/>
    <property type="molecule type" value="Genomic_DNA"/>
</dbReference>
<feature type="transmembrane region" description="Helical" evidence="2">
    <location>
        <begin position="168"/>
        <end position="184"/>
    </location>
</feature>
<protein>
    <recommendedName>
        <fullName evidence="4">Integral membrane protein</fullName>
    </recommendedName>
</protein>
<feature type="transmembrane region" description="Helical" evidence="2">
    <location>
        <begin position="490"/>
        <end position="509"/>
    </location>
</feature>
<feature type="transmembrane region" description="Helical" evidence="2">
    <location>
        <begin position="145"/>
        <end position="162"/>
    </location>
</feature>
<evidence type="ECO:0000256" key="2">
    <source>
        <dbReference type="SAM" id="Phobius"/>
    </source>
</evidence>
<evidence type="ECO:0000256" key="1">
    <source>
        <dbReference type="SAM" id="MobiDB-lite"/>
    </source>
</evidence>
<evidence type="ECO:0008006" key="4">
    <source>
        <dbReference type="Google" id="ProtNLM"/>
    </source>
</evidence>
<feature type="region of interest" description="Disordered" evidence="1">
    <location>
        <begin position="1"/>
        <end position="38"/>
    </location>
</feature>
<sequence>MRGNATLARPAGRGGADDRHGAADRDGPDDPGRAGRRHRRAPSRLLLPVTVAAGCQIVLLLWWLAAYPAFLGPDAVETVRRVTEPGAWTAGRAVPYDAAVLLSLRLTGGLAAVTLLQTAAAALTLGYAVAALARLGVRGRWSAPTALALAALPPTGGLTVFLWREVPFTLAAVLTCAACLRLLARRAAQEERPTGRGLAVDLAVLLLALLGLGLFGGRAGCGIAFTVTLALLAFLPGLRRQVALLALAALLVPLLLDLRGYRALLDVRRAPAAHRLDAADLAVAYHSDPTAFGEADTALFAAVAPLPVWDRAGAACYSADRLTDPDQGWDETRALARDGELTDLWFRTAARHPDLVLAARLCRGHLAWGIWPGPADAAGQTVVQTPRPSPDLYGYTAPGGSLADSPVADRLRPNPALTPLRKAAVWLHTALRAPQLEWLLWRGAVWTYLGYAALLVCARRRALPAALPVGGAVLIGLQLALIASGSGPDYRGMAAALFLGPLLLTLLTARRR</sequence>
<dbReference type="AlphaFoldDB" id="A0AAU8JW04"/>
<gene>
    <name evidence="3" type="ORF">ABWK59_14195</name>
</gene>